<reference evidence="1" key="2">
    <citation type="journal article" date="2007" name="Science">
        <title>Draft genome sequence of the sexually transmitted pathogen Trichomonas vaginalis.</title>
        <authorList>
            <person name="Carlton J.M."/>
            <person name="Hirt R.P."/>
            <person name="Silva J.C."/>
            <person name="Delcher A.L."/>
            <person name="Schatz M."/>
            <person name="Zhao Q."/>
            <person name="Wortman J.R."/>
            <person name="Bidwell S.L."/>
            <person name="Alsmark U.C.M."/>
            <person name="Besteiro S."/>
            <person name="Sicheritz-Ponten T."/>
            <person name="Noel C.J."/>
            <person name="Dacks J.B."/>
            <person name="Foster P.G."/>
            <person name="Simillion C."/>
            <person name="Van de Peer Y."/>
            <person name="Miranda-Saavedra D."/>
            <person name="Barton G.J."/>
            <person name="Westrop G.D."/>
            <person name="Mueller S."/>
            <person name="Dessi D."/>
            <person name="Fiori P.L."/>
            <person name="Ren Q."/>
            <person name="Paulsen I."/>
            <person name="Zhang H."/>
            <person name="Bastida-Corcuera F.D."/>
            <person name="Simoes-Barbosa A."/>
            <person name="Brown M.T."/>
            <person name="Hayes R.D."/>
            <person name="Mukherjee M."/>
            <person name="Okumura C.Y."/>
            <person name="Schneider R."/>
            <person name="Smith A.J."/>
            <person name="Vanacova S."/>
            <person name="Villalvazo M."/>
            <person name="Haas B.J."/>
            <person name="Pertea M."/>
            <person name="Feldblyum T.V."/>
            <person name="Utterback T.R."/>
            <person name="Shu C.L."/>
            <person name="Osoegawa K."/>
            <person name="de Jong P.J."/>
            <person name="Hrdy I."/>
            <person name="Horvathova L."/>
            <person name="Zubacova Z."/>
            <person name="Dolezal P."/>
            <person name="Malik S.B."/>
            <person name="Logsdon J.M. Jr."/>
            <person name="Henze K."/>
            <person name="Gupta A."/>
            <person name="Wang C.C."/>
            <person name="Dunne R.L."/>
            <person name="Upcroft J.A."/>
            <person name="Upcroft P."/>
            <person name="White O."/>
            <person name="Salzberg S.L."/>
            <person name="Tang P."/>
            <person name="Chiu C.-H."/>
            <person name="Lee Y.-S."/>
            <person name="Embley T.M."/>
            <person name="Coombs G.H."/>
            <person name="Mottram J.C."/>
            <person name="Tachezy J."/>
            <person name="Fraser-Liggett C.M."/>
            <person name="Johnson P.J."/>
        </authorList>
    </citation>
    <scope>NUCLEOTIDE SEQUENCE [LARGE SCALE GENOMIC DNA]</scope>
    <source>
        <strain evidence="1">G3</strain>
    </source>
</reference>
<dbReference type="VEuPathDB" id="TrichDB:TVAG_392230"/>
<name>A2DWS4_TRIV3</name>
<proteinExistence type="predicted"/>
<dbReference type="Proteomes" id="UP000001542">
    <property type="component" value="Unassembled WGS sequence"/>
</dbReference>
<dbReference type="SMR" id="A2DWS4"/>
<sequence length="404" mass="46387">MKTTNSTPFAFYSRQAIETISHEMKSDLNIIVDDKTYPVRSFVAANFSKLVFQRTLEDISVQKIVLKTKGDFTTTHEYLQGKQVQITEKNFQETFEFACELNINSLANLTYEIMIEKSEPFTLLSNLIQCYNSNMDCEYLANAVADKFNDIKLLLEDLPCYVLELILQNPQVHELEEQIADVILNYQCPIHQKKCWRVWQYLPFELFGDEKFNSLLTDKTLNFNAIRSILLRNRKELAKKKKDSLISVFHPAISMDGIIQNGNAPLVCSDDAYSIYYSATNVLLKDDSYFCSKEGPQATIYFNFSPNKIELTHYALRSWRIGANGVCPKSWTVSVQIDGNWVEVDKKIDNTELVGNSKLVLFELKYQSSPTSNIRITQLDSNNQGNRRFALSCVEFFGTLTISK</sequence>
<evidence type="ECO:0000313" key="2">
    <source>
        <dbReference type="Proteomes" id="UP000001542"/>
    </source>
</evidence>
<gene>
    <name evidence="1" type="ORF">TVAG_392230</name>
</gene>
<dbReference type="VEuPathDB" id="TrichDB:TVAGG3_0839640"/>
<reference evidence="1" key="1">
    <citation type="submission" date="2006-10" db="EMBL/GenBank/DDBJ databases">
        <authorList>
            <person name="Amadeo P."/>
            <person name="Zhao Q."/>
            <person name="Wortman J."/>
            <person name="Fraser-Liggett C."/>
            <person name="Carlton J."/>
        </authorList>
    </citation>
    <scope>NUCLEOTIDE SEQUENCE</scope>
    <source>
        <strain evidence="1">G3</strain>
    </source>
</reference>
<dbReference type="RefSeq" id="XP_001327329.1">
    <property type="nucleotide sequence ID" value="XM_001327294.1"/>
</dbReference>
<accession>A2DWS4</accession>
<evidence type="ECO:0008006" key="3">
    <source>
        <dbReference type="Google" id="ProtNLM"/>
    </source>
</evidence>
<keyword evidence="2" id="KW-1185">Reference proteome</keyword>
<organism evidence="1 2">
    <name type="scientific">Trichomonas vaginalis (strain ATCC PRA-98 / G3)</name>
    <dbReference type="NCBI Taxonomy" id="412133"/>
    <lineage>
        <taxon>Eukaryota</taxon>
        <taxon>Metamonada</taxon>
        <taxon>Parabasalia</taxon>
        <taxon>Trichomonadida</taxon>
        <taxon>Trichomonadidae</taxon>
        <taxon>Trichomonas</taxon>
    </lineage>
</organism>
<dbReference type="KEGG" id="tva:4773107"/>
<dbReference type="InParanoid" id="A2DWS4"/>
<dbReference type="AlphaFoldDB" id="A2DWS4"/>
<dbReference type="InterPro" id="IPR011333">
    <property type="entry name" value="SKP1/BTB/POZ_sf"/>
</dbReference>
<evidence type="ECO:0000313" key="1">
    <source>
        <dbReference type="EMBL" id="EAY15106.1"/>
    </source>
</evidence>
<dbReference type="EMBL" id="DS113260">
    <property type="protein sequence ID" value="EAY15106.1"/>
    <property type="molecule type" value="Genomic_DNA"/>
</dbReference>
<dbReference type="Gene3D" id="3.30.710.10">
    <property type="entry name" value="Potassium Channel Kv1.1, Chain A"/>
    <property type="match status" value="1"/>
</dbReference>
<protein>
    <recommendedName>
        <fullName evidence="3">BACK domain-containing protein</fullName>
    </recommendedName>
</protein>